<dbReference type="eggNOG" id="COG4766">
    <property type="taxonomic scope" value="Bacteria"/>
</dbReference>
<keyword evidence="2" id="KW-1185">Reference proteome</keyword>
<dbReference type="InterPro" id="IPR014710">
    <property type="entry name" value="RmlC-like_jellyroll"/>
</dbReference>
<dbReference type="InterPro" id="IPR011051">
    <property type="entry name" value="RmlC_Cupin_sf"/>
</dbReference>
<dbReference type="Gene3D" id="2.60.120.10">
    <property type="entry name" value="Jelly Rolls"/>
    <property type="match status" value="1"/>
</dbReference>
<evidence type="ECO:0000313" key="1">
    <source>
        <dbReference type="EMBL" id="ABX41801.1"/>
    </source>
</evidence>
<dbReference type="Proteomes" id="UP000000370">
    <property type="component" value="Chromosome"/>
</dbReference>
<sequence length="209" mass="23049">MKQLICAKDVETLNAEGKKVYYVESGSIITPSAKDAADAFGITFCEKAEEQTQVPAAFAGMDIDSEKIYKVLKTLMEKGLLNDLLKPYESESHGNGLKVVRGNTVKMDVFDTGDPSVKAYYQELVSKEESHISAGFLTIDHSKFVWELTYEEIDYVIEGTLTVTIDGKTYTAKAGDVLFVPSGSKVTWGSPDKARVFYATYPANWADLV</sequence>
<dbReference type="STRING" id="357809.Cphy_1426"/>
<reference evidence="2" key="1">
    <citation type="submission" date="2007-11" db="EMBL/GenBank/DDBJ databases">
        <title>Complete genome sequence of Clostridium phytofermentans ISDg.</title>
        <authorList>
            <person name="Leschine S.B."/>
            <person name="Warnick T.A."/>
            <person name="Blanchard J.L."/>
            <person name="Schnell D.J."/>
            <person name="Petit E.L."/>
            <person name="LaTouf W.G."/>
            <person name="Copeland A."/>
            <person name="Lucas S."/>
            <person name="Lapidus A."/>
            <person name="Barry K."/>
            <person name="Glavina del Rio T."/>
            <person name="Dalin E."/>
            <person name="Tice H."/>
            <person name="Pitluck S."/>
            <person name="Kiss H."/>
            <person name="Brettin T."/>
            <person name="Bruce D."/>
            <person name="Detter J.C."/>
            <person name="Han C."/>
            <person name="Kuske C."/>
            <person name="Schmutz J."/>
            <person name="Larimer F."/>
            <person name="Land M."/>
            <person name="Hauser L."/>
            <person name="Kyrpides N."/>
            <person name="Kim E.A."/>
            <person name="Richardson P."/>
        </authorList>
    </citation>
    <scope>NUCLEOTIDE SEQUENCE [LARGE SCALE GENOMIC DNA]</scope>
    <source>
        <strain evidence="2">ATCC 700394 / DSM 18823 / ISDg</strain>
    </source>
</reference>
<dbReference type="InterPro" id="IPR010424">
    <property type="entry name" value="EutQ"/>
</dbReference>
<dbReference type="RefSeq" id="WP_012199455.1">
    <property type="nucleotide sequence ID" value="NC_010001.1"/>
</dbReference>
<dbReference type="EMBL" id="CP000885">
    <property type="protein sequence ID" value="ABX41801.1"/>
    <property type="molecule type" value="Genomic_DNA"/>
</dbReference>
<proteinExistence type="predicted"/>
<dbReference type="HOGENOM" id="CLU_082122_0_0_9"/>
<dbReference type="SUPFAM" id="SSF51182">
    <property type="entry name" value="RmlC-like cupins"/>
    <property type="match status" value="1"/>
</dbReference>
<dbReference type="KEGG" id="cpy:Cphy_1426"/>
<gene>
    <name evidence="1" type="ordered locus">Cphy_1426</name>
</gene>
<dbReference type="Pfam" id="PF06249">
    <property type="entry name" value="EutQ"/>
    <property type="match status" value="1"/>
</dbReference>
<accession>A9KPD9</accession>
<name>A9KPD9_LACP7</name>
<dbReference type="PANTHER" id="PTHR36169:SF1">
    <property type="entry name" value="ACETATE KINASE EUTQ"/>
    <property type="match status" value="1"/>
</dbReference>
<dbReference type="PANTHER" id="PTHR36169">
    <property type="entry name" value="ETHANOLAMINE UTILIZATION PROTEIN EUTQ"/>
    <property type="match status" value="1"/>
</dbReference>
<dbReference type="CDD" id="cd02228">
    <property type="entry name" value="cupin_EutQ"/>
    <property type="match status" value="1"/>
</dbReference>
<organism evidence="1 2">
    <name type="scientific">Lachnoclostridium phytofermentans (strain ATCC 700394 / DSM 18823 / ISDg)</name>
    <name type="common">Clostridium phytofermentans</name>
    <dbReference type="NCBI Taxonomy" id="357809"/>
    <lineage>
        <taxon>Bacteria</taxon>
        <taxon>Bacillati</taxon>
        <taxon>Bacillota</taxon>
        <taxon>Clostridia</taxon>
        <taxon>Lachnospirales</taxon>
        <taxon>Lachnospiraceae</taxon>
    </lineage>
</organism>
<protein>
    <submittedName>
        <fullName evidence="1">Ethanolamine utilisation EutQ family protein</fullName>
    </submittedName>
</protein>
<dbReference type="AlphaFoldDB" id="A9KPD9"/>
<dbReference type="OrthoDB" id="3828611at2"/>
<evidence type="ECO:0000313" key="2">
    <source>
        <dbReference type="Proteomes" id="UP000000370"/>
    </source>
</evidence>